<dbReference type="GO" id="GO:0032259">
    <property type="term" value="P:methylation"/>
    <property type="evidence" value="ECO:0007669"/>
    <property type="project" value="UniProtKB-KW"/>
</dbReference>
<dbReference type="REBASE" id="26390">
    <property type="entry name" value="M.Sno506ORF4P"/>
</dbReference>
<feature type="domain" description="DNA methylase N-4/N-6" evidence="6">
    <location>
        <begin position="387"/>
        <end position="451"/>
    </location>
</feature>
<dbReference type="EC" id="2.1.1.-" evidence="5"/>
<dbReference type="HOGENOM" id="CLU_024927_11_0_5"/>
<keyword evidence="2 7" id="KW-0489">Methyltransferase</keyword>
<name>D6ZZS7_ANCN5</name>
<dbReference type="PROSITE" id="PS00092">
    <property type="entry name" value="N6_MTASE"/>
    <property type="match status" value="1"/>
</dbReference>
<protein>
    <recommendedName>
        <fullName evidence="5">Methyltransferase</fullName>
        <ecNumber evidence="5">2.1.1.-</ecNumber>
    </recommendedName>
</protein>
<keyword evidence="8" id="KW-1185">Reference proteome</keyword>
<dbReference type="Pfam" id="PF01555">
    <property type="entry name" value="N6_N4_Mtase"/>
    <property type="match status" value="1"/>
</dbReference>
<comment type="similarity">
    <text evidence="1 5">Belongs to the N(4)/N(6)-methyltransferase family.</text>
</comment>
<accession>D6ZZS7</accession>
<comment type="catalytic activity">
    <reaction evidence="4">
        <text>a 2'-deoxyadenosine in DNA + S-adenosyl-L-methionine = an N(6)-methyl-2'-deoxyadenosine in DNA + S-adenosyl-L-homocysteine + H(+)</text>
        <dbReference type="Rhea" id="RHEA:15197"/>
        <dbReference type="Rhea" id="RHEA-COMP:12418"/>
        <dbReference type="Rhea" id="RHEA-COMP:12419"/>
        <dbReference type="ChEBI" id="CHEBI:15378"/>
        <dbReference type="ChEBI" id="CHEBI:57856"/>
        <dbReference type="ChEBI" id="CHEBI:59789"/>
        <dbReference type="ChEBI" id="CHEBI:90615"/>
        <dbReference type="ChEBI" id="CHEBI:90616"/>
        <dbReference type="EC" id="2.1.1.72"/>
    </reaction>
</comment>
<dbReference type="GO" id="GO:0008170">
    <property type="term" value="F:N-methyltransferase activity"/>
    <property type="evidence" value="ECO:0007669"/>
    <property type="project" value="InterPro"/>
</dbReference>
<evidence type="ECO:0000259" key="6">
    <source>
        <dbReference type="Pfam" id="PF01555"/>
    </source>
</evidence>
<dbReference type="GO" id="GO:0009007">
    <property type="term" value="F:site-specific DNA-methyltransferase (adenine-specific) activity"/>
    <property type="evidence" value="ECO:0007669"/>
    <property type="project" value="UniProtKB-EC"/>
</dbReference>
<gene>
    <name evidence="7" type="ordered locus">Snov_0004</name>
</gene>
<dbReference type="SUPFAM" id="SSF53335">
    <property type="entry name" value="S-adenosyl-L-methionine-dependent methyltransferases"/>
    <property type="match status" value="1"/>
</dbReference>
<keyword evidence="3" id="KW-0808">Transferase</keyword>
<dbReference type="STRING" id="639283.Snov_0004"/>
<proteinExistence type="inferred from homology"/>
<evidence type="ECO:0000313" key="8">
    <source>
        <dbReference type="Proteomes" id="UP000006633"/>
    </source>
</evidence>
<dbReference type="InterPro" id="IPR002941">
    <property type="entry name" value="DNA_methylase_N4/N6"/>
</dbReference>
<dbReference type="eggNOG" id="COG0863">
    <property type="taxonomic scope" value="Bacteria"/>
</dbReference>
<evidence type="ECO:0000313" key="7">
    <source>
        <dbReference type="EMBL" id="ADH87341.1"/>
    </source>
</evidence>
<dbReference type="RefSeq" id="WP_013164846.1">
    <property type="nucleotide sequence ID" value="NC_014217.1"/>
</dbReference>
<dbReference type="AlphaFoldDB" id="D6ZZS7"/>
<dbReference type="KEGG" id="sno:Snov_0004"/>
<organism evidence="7 8">
    <name type="scientific">Ancylobacter novellus (strain ATCC 8093 / DSM 506 / JCM 20403 / CCM 1077 / IAM 12100 / NBRC 12443 / NCIMB 10456)</name>
    <name type="common">Starkeya novella</name>
    <dbReference type="NCBI Taxonomy" id="639283"/>
    <lineage>
        <taxon>Bacteria</taxon>
        <taxon>Pseudomonadati</taxon>
        <taxon>Pseudomonadota</taxon>
        <taxon>Alphaproteobacteria</taxon>
        <taxon>Hyphomicrobiales</taxon>
        <taxon>Xanthobacteraceae</taxon>
        <taxon>Ancylobacter</taxon>
    </lineage>
</organism>
<evidence type="ECO:0000256" key="2">
    <source>
        <dbReference type="ARBA" id="ARBA00022603"/>
    </source>
</evidence>
<evidence type="ECO:0000256" key="4">
    <source>
        <dbReference type="ARBA" id="ARBA00047942"/>
    </source>
</evidence>
<sequence>MTPETFLDGRVTLYCGDSRDALDLIEPNSVDNCVCDPPYALVSIGKRFGKEGAAPAKGGVYQRASGGFMGQSWDTGEVAFDAKFWRKVFRALKPGGHVIAFGGTRAYHRLAVAIEDAGFEIRDSIGDLISLDPMVRAFVDSLDEAQLDAFLRIADLIGFEGLLAWVYGTGFPKSHDVSKAIDKMAGAERPVVGFDPVAAKRTSKFGTNSYGDFKGQNGDVTAPATAAAAAWQGWGTALKPAWEPIVLARKPLIGTVAENVLEHGTGALNVDGCRVGDEVRTAAFTSLAPCHGNALGAAGTAEACRGTQGEPKEYVGRHPANIIHDGTDEVVSAFPETESGAGAVKRATAAGHQGNALGRESRPAGTPMISHGDSGSASRFFYSAKADADDRLGSKHPTVKPVDLMQWLVRLVTAKGGTVLDPFAGTGTTGEAAWREGCNAVLIERNPPYQADIRRRMALCTAGSATRKRAARLARAEAEGKAPEFGPLFGGLTGPEAAE</sequence>
<dbReference type="GO" id="GO:0003677">
    <property type="term" value="F:DNA binding"/>
    <property type="evidence" value="ECO:0007669"/>
    <property type="project" value="InterPro"/>
</dbReference>
<evidence type="ECO:0000256" key="3">
    <source>
        <dbReference type="ARBA" id="ARBA00022679"/>
    </source>
</evidence>
<evidence type="ECO:0000256" key="1">
    <source>
        <dbReference type="ARBA" id="ARBA00006594"/>
    </source>
</evidence>
<reference evidence="7 8" key="1">
    <citation type="journal article" date="2012" name="Stand. Genomic Sci.">
        <title>Complete genome sequence of the facultatively chemolithoautotrophic and methylotrophic alpha Proteobacterium Starkeya novella type strain (ATCC 8093(T)).</title>
        <authorList>
            <person name="Kappler U."/>
            <person name="Davenport K."/>
            <person name="Beatson S."/>
            <person name="Lucas S."/>
            <person name="Lapidus A."/>
            <person name="Copeland A."/>
            <person name="Berry K.W."/>
            <person name="Glavina Del Rio T."/>
            <person name="Hammon N."/>
            <person name="Dalin E."/>
            <person name="Tice H."/>
            <person name="Pitluck S."/>
            <person name="Richardson P."/>
            <person name="Bruce D."/>
            <person name="Goodwin L.A."/>
            <person name="Han C."/>
            <person name="Tapia R."/>
            <person name="Detter J.C."/>
            <person name="Chang Y.J."/>
            <person name="Jeffries C.D."/>
            <person name="Land M."/>
            <person name="Hauser L."/>
            <person name="Kyrpides N.C."/>
            <person name="Goker M."/>
            <person name="Ivanova N."/>
            <person name="Klenk H.P."/>
            <person name="Woyke T."/>
        </authorList>
    </citation>
    <scope>NUCLEOTIDE SEQUENCE [LARGE SCALE GENOMIC DNA]</scope>
    <source>
        <strain evidence="8">ATCC 8093 / DSM 506 / JCM 20403 / CCM 1077 / IAM 12100 / NBRC 12443 / NCIMB 10456</strain>
    </source>
</reference>
<dbReference type="InterPro" id="IPR001091">
    <property type="entry name" value="RM_Methyltransferase"/>
</dbReference>
<dbReference type="EMBL" id="CP002026">
    <property type="protein sequence ID" value="ADH87341.1"/>
    <property type="molecule type" value="Genomic_DNA"/>
</dbReference>
<dbReference type="InterPro" id="IPR029063">
    <property type="entry name" value="SAM-dependent_MTases_sf"/>
</dbReference>
<dbReference type="InterPro" id="IPR002052">
    <property type="entry name" value="DNA_methylase_N6_adenine_CS"/>
</dbReference>
<dbReference type="Proteomes" id="UP000006633">
    <property type="component" value="Chromosome"/>
</dbReference>
<evidence type="ECO:0000256" key="5">
    <source>
        <dbReference type="RuleBase" id="RU362026"/>
    </source>
</evidence>
<dbReference type="Gene3D" id="3.40.50.150">
    <property type="entry name" value="Vaccinia Virus protein VP39"/>
    <property type="match status" value="2"/>
</dbReference>
<dbReference type="PRINTS" id="PR00508">
    <property type="entry name" value="S21N4MTFRASE"/>
</dbReference>